<accession>A0A433XKH0</accession>
<evidence type="ECO:0000256" key="1">
    <source>
        <dbReference type="ARBA" id="ARBA00023015"/>
    </source>
</evidence>
<comment type="caution">
    <text evidence="7">The sequence shown here is derived from an EMBL/GenBank/DDBJ whole genome shotgun (WGS) entry which is preliminary data.</text>
</comment>
<dbReference type="InterPro" id="IPR036388">
    <property type="entry name" value="WH-like_DNA-bd_sf"/>
</dbReference>
<evidence type="ECO:0000313" key="7">
    <source>
        <dbReference type="EMBL" id="RUT34577.1"/>
    </source>
</evidence>
<dbReference type="Gene3D" id="1.10.10.10">
    <property type="entry name" value="Winged helix-like DNA-binding domain superfamily/Winged helix DNA-binding domain"/>
    <property type="match status" value="1"/>
</dbReference>
<evidence type="ECO:0000256" key="4">
    <source>
        <dbReference type="SAM" id="MobiDB-lite"/>
    </source>
</evidence>
<dbReference type="GO" id="GO:0003700">
    <property type="term" value="F:DNA-binding transcription factor activity"/>
    <property type="evidence" value="ECO:0007669"/>
    <property type="project" value="TreeGrafter"/>
</dbReference>
<proteinExistence type="predicted"/>
<keyword evidence="2" id="KW-0238">DNA-binding</keyword>
<dbReference type="SUPFAM" id="SSF46785">
    <property type="entry name" value="Winged helix' DNA-binding domain"/>
    <property type="match status" value="1"/>
</dbReference>
<keyword evidence="8" id="KW-1185">Reference proteome</keyword>
<evidence type="ECO:0000313" key="8">
    <source>
        <dbReference type="Proteomes" id="UP000281547"/>
    </source>
</evidence>
<evidence type="ECO:0000256" key="3">
    <source>
        <dbReference type="ARBA" id="ARBA00023163"/>
    </source>
</evidence>
<dbReference type="InterPro" id="IPR036390">
    <property type="entry name" value="WH_DNA-bd_sf"/>
</dbReference>
<dbReference type="InterPro" id="IPR050707">
    <property type="entry name" value="HTH_MetabolicPath_Reg"/>
</dbReference>
<dbReference type="Pfam" id="PF01614">
    <property type="entry name" value="IclR_C"/>
    <property type="match status" value="1"/>
</dbReference>
<feature type="region of interest" description="Disordered" evidence="4">
    <location>
        <begin position="1"/>
        <end position="26"/>
    </location>
</feature>
<name>A0A433XKH0_9HYPH</name>
<evidence type="ECO:0000259" key="5">
    <source>
        <dbReference type="PROSITE" id="PS51077"/>
    </source>
</evidence>
<dbReference type="Gene3D" id="3.30.450.40">
    <property type="match status" value="1"/>
</dbReference>
<evidence type="ECO:0000259" key="6">
    <source>
        <dbReference type="PROSITE" id="PS51078"/>
    </source>
</evidence>
<dbReference type="InterPro" id="IPR014757">
    <property type="entry name" value="Tscrpt_reg_IclR_C"/>
</dbReference>
<dbReference type="GO" id="GO:0045892">
    <property type="term" value="P:negative regulation of DNA-templated transcription"/>
    <property type="evidence" value="ECO:0007669"/>
    <property type="project" value="TreeGrafter"/>
</dbReference>
<gene>
    <name evidence="7" type="ORF">EMQ25_01025</name>
</gene>
<protein>
    <submittedName>
        <fullName evidence="7">IclR family transcriptional regulator</fullName>
    </submittedName>
</protein>
<dbReference type="PANTHER" id="PTHR30136:SF35">
    <property type="entry name" value="HTH-TYPE TRANSCRIPTIONAL REGULATOR RV1719"/>
    <property type="match status" value="1"/>
</dbReference>
<dbReference type="AlphaFoldDB" id="A0A433XKH0"/>
<dbReference type="PANTHER" id="PTHR30136">
    <property type="entry name" value="HELIX-TURN-HELIX TRANSCRIPTIONAL REGULATOR, ICLR FAMILY"/>
    <property type="match status" value="1"/>
</dbReference>
<feature type="domain" description="HTH iclR-type" evidence="5">
    <location>
        <begin position="66"/>
        <end position="128"/>
    </location>
</feature>
<dbReference type="EMBL" id="RZNJ01000001">
    <property type="protein sequence ID" value="RUT34577.1"/>
    <property type="molecule type" value="Genomic_DNA"/>
</dbReference>
<dbReference type="Pfam" id="PF09339">
    <property type="entry name" value="HTH_IclR"/>
    <property type="match status" value="1"/>
</dbReference>
<dbReference type="PROSITE" id="PS51077">
    <property type="entry name" value="HTH_ICLR"/>
    <property type="match status" value="1"/>
</dbReference>
<reference evidence="7 8" key="1">
    <citation type="journal article" date="2016" name="Int. J. Syst. Evol. Microbiol.">
        <title>Arsenicitalea aurantiaca gen. nov., sp. nov., a new member of the family Hyphomicrobiaceae, isolated from high-arsenic sediment.</title>
        <authorList>
            <person name="Mu Y."/>
            <person name="Zhou L."/>
            <person name="Zeng X.C."/>
            <person name="Liu L."/>
            <person name="Pan Y."/>
            <person name="Chen X."/>
            <person name="Wang J."/>
            <person name="Li S."/>
            <person name="Li W.J."/>
            <person name="Wang Y."/>
        </authorList>
    </citation>
    <scope>NUCLEOTIDE SEQUENCE [LARGE SCALE GENOMIC DNA]</scope>
    <source>
        <strain evidence="7 8">42-50</strain>
    </source>
</reference>
<feature type="domain" description="IclR-ED" evidence="6">
    <location>
        <begin position="122"/>
        <end position="312"/>
    </location>
</feature>
<dbReference type="GO" id="GO:0003677">
    <property type="term" value="F:DNA binding"/>
    <property type="evidence" value="ECO:0007669"/>
    <property type="project" value="UniProtKB-KW"/>
</dbReference>
<dbReference type="InterPro" id="IPR005471">
    <property type="entry name" value="Tscrpt_reg_IclR_N"/>
</dbReference>
<dbReference type="PROSITE" id="PS51078">
    <property type="entry name" value="ICLR_ED"/>
    <property type="match status" value="1"/>
</dbReference>
<sequence>MHIHLAPCPQMRHTQTRSGGTMAGPSHRAGAVALKAATAQMRYEELRNDGQRWTLGDADISGPNLVPAVHKAIQILAFINQQPRAVTLSAIIEDTGITKSHCFSILRTLVHHGWLHFNPDLKTYELGTGILRDVSSITLQASPLFVVNSIVQELPLQTGTSCILSEPHADGGFVVVEKANAPGQLEISYPVGHHYPRDTSAHMKALLAWVDAEEVEAWLAGWTPVSYTPSSVTSMQGVWRQLELTRERGYALSVDEFTLGIAAIALPIFDNAGQVVYILDCVGLTPDITARQGEVARALIAAVGEIHRAIGGRPPQNFPRAGSKA</sequence>
<dbReference type="SUPFAM" id="SSF55781">
    <property type="entry name" value="GAF domain-like"/>
    <property type="match status" value="1"/>
</dbReference>
<keyword evidence="3" id="KW-0804">Transcription</keyword>
<dbReference type="SMART" id="SM00346">
    <property type="entry name" value="HTH_ICLR"/>
    <property type="match status" value="1"/>
</dbReference>
<organism evidence="7 8">
    <name type="scientific">Arsenicitalea aurantiaca</name>
    <dbReference type="NCBI Taxonomy" id="1783274"/>
    <lineage>
        <taxon>Bacteria</taxon>
        <taxon>Pseudomonadati</taxon>
        <taxon>Pseudomonadota</taxon>
        <taxon>Alphaproteobacteria</taxon>
        <taxon>Hyphomicrobiales</taxon>
        <taxon>Devosiaceae</taxon>
        <taxon>Arsenicitalea</taxon>
    </lineage>
</organism>
<dbReference type="InterPro" id="IPR029016">
    <property type="entry name" value="GAF-like_dom_sf"/>
</dbReference>
<dbReference type="Proteomes" id="UP000281547">
    <property type="component" value="Unassembled WGS sequence"/>
</dbReference>
<evidence type="ECO:0000256" key="2">
    <source>
        <dbReference type="ARBA" id="ARBA00023125"/>
    </source>
</evidence>
<keyword evidence="1" id="KW-0805">Transcription regulation</keyword>